<feature type="domain" description="Transposase InsH N-terminal" evidence="1">
    <location>
        <begin position="20"/>
        <end position="112"/>
    </location>
</feature>
<dbReference type="InterPro" id="IPR008490">
    <property type="entry name" value="Transposase_InsH_N"/>
</dbReference>
<dbReference type="InterPro" id="IPR047629">
    <property type="entry name" value="IS1182_transpos"/>
</dbReference>
<dbReference type="STRING" id="574376.BAMA_21420"/>
<reference evidence="3 4" key="1">
    <citation type="submission" date="2014-06" db="EMBL/GenBank/DDBJ databases">
        <title>Draft genome sequence of Bacillus manliponensis JCM 15802 (MCCC 1A00708).</title>
        <authorList>
            <person name="Lai Q."/>
            <person name="Liu Y."/>
            <person name="Shao Z."/>
        </authorList>
    </citation>
    <scope>NUCLEOTIDE SEQUENCE [LARGE SCALE GENOMIC DNA]</scope>
    <source>
        <strain evidence="3 4">JCM 15802</strain>
    </source>
</reference>
<evidence type="ECO:0000313" key="3">
    <source>
        <dbReference type="EMBL" id="KEK17057.1"/>
    </source>
</evidence>
<evidence type="ECO:0000259" key="2">
    <source>
        <dbReference type="Pfam" id="PF13751"/>
    </source>
</evidence>
<dbReference type="Proteomes" id="UP000027822">
    <property type="component" value="Unassembled WGS sequence"/>
</dbReference>
<evidence type="ECO:0000259" key="1">
    <source>
        <dbReference type="Pfam" id="PF05598"/>
    </source>
</evidence>
<gene>
    <name evidence="3" type="ORF">BAMA_21420</name>
</gene>
<dbReference type="eggNOG" id="COG3039">
    <property type="taxonomic scope" value="Bacteria"/>
</dbReference>
<dbReference type="AlphaFoldDB" id="A0A073JS36"/>
<dbReference type="InterPro" id="IPR025668">
    <property type="entry name" value="Tnp_DDE_dom"/>
</dbReference>
<dbReference type="PANTHER" id="PTHR33408:SF2">
    <property type="entry name" value="TRANSPOSASE DDE DOMAIN-CONTAINING PROTEIN"/>
    <property type="match status" value="1"/>
</dbReference>
<dbReference type="OrthoDB" id="9774608at2"/>
<dbReference type="Pfam" id="PF05598">
    <property type="entry name" value="DUF772"/>
    <property type="match status" value="1"/>
</dbReference>
<dbReference type="Pfam" id="PF13751">
    <property type="entry name" value="DDE_Tnp_1_6"/>
    <property type="match status" value="1"/>
</dbReference>
<evidence type="ECO:0000313" key="4">
    <source>
        <dbReference type="Proteomes" id="UP000027822"/>
    </source>
</evidence>
<dbReference type="NCBIfam" id="NF033551">
    <property type="entry name" value="transpos_IS1182"/>
    <property type="match status" value="1"/>
</dbReference>
<protein>
    <submittedName>
        <fullName evidence="3">Transposase</fullName>
    </submittedName>
</protein>
<proteinExistence type="predicted"/>
<accession>A0A073JS36</accession>
<comment type="caution">
    <text evidence="3">The sequence shown here is derived from an EMBL/GenBank/DDBJ whole genome shotgun (WGS) entry which is preliminary data.</text>
</comment>
<name>A0A073JS36_9BACI</name>
<dbReference type="RefSeq" id="WP_034644384.1">
    <property type="nucleotide sequence ID" value="NZ_CBCSJC010000064.1"/>
</dbReference>
<organism evidence="3 4">
    <name type="scientific">Bacillus manliponensis</name>
    <dbReference type="NCBI Taxonomy" id="574376"/>
    <lineage>
        <taxon>Bacteria</taxon>
        <taxon>Bacillati</taxon>
        <taxon>Bacillota</taxon>
        <taxon>Bacilli</taxon>
        <taxon>Bacillales</taxon>
        <taxon>Bacillaceae</taxon>
        <taxon>Bacillus</taxon>
        <taxon>Bacillus cereus group</taxon>
    </lineage>
</organism>
<keyword evidence="4" id="KW-1185">Reference proteome</keyword>
<sequence length="460" mass="54109">MYVTYSRREIEENRKHYEMMYDASHHLVKIDSVMDWDFVSRKLEVFYPHRIGRPTKDPIMLVKILLIQYLEGLRSVRFTCNQVKQNATYRWFLGVSPYEKIPNHSTISKFLSQRLQNTKFWEDLFQHCLRLIQQEGFIANETWIADETELKANANKRVREIIVVEQVIEEKEEDLAMINDYRLRHGKKPLQAKGSKIEERQIIVSPVDPEARLSVKHDPRGRFAYFEHRIVDSLHNFIIATDVTPANVPGHRKLMGQIQGLKQTLGKYANEIALDSGYYNASLARSLFQYGFFVYMSYRRFPTKEHPNCRRYQFKQVSEELYACPCGVPFHYKTTTRQGYHEFKPPKGSCKACPFAKQENQDRVLRVSIHQGTYDKMRIQRLTVRGKVLKSVRPSTVELSFAHSKELHGLRYARYRGVQKVKAQVLMTAIIQNLKKWTKLRSLKQVGLHLTHQIIEEPTL</sequence>
<dbReference type="EMBL" id="JOTN01000062">
    <property type="protein sequence ID" value="KEK17057.1"/>
    <property type="molecule type" value="Genomic_DNA"/>
</dbReference>
<dbReference type="PANTHER" id="PTHR33408">
    <property type="entry name" value="TRANSPOSASE"/>
    <property type="match status" value="1"/>
</dbReference>
<feature type="domain" description="Transposase DDE" evidence="2">
    <location>
        <begin position="324"/>
        <end position="436"/>
    </location>
</feature>